<evidence type="ECO:0000256" key="6">
    <source>
        <dbReference type="ARBA" id="ARBA00022723"/>
    </source>
</evidence>
<comment type="cofactor">
    <cofactor evidence="1 13">
        <name>heme</name>
        <dbReference type="ChEBI" id="CHEBI:30413"/>
    </cofactor>
</comment>
<keyword evidence="7" id="KW-0256">Endoplasmic reticulum</keyword>
<evidence type="ECO:0000256" key="12">
    <source>
        <dbReference type="ARBA" id="ARBA00023136"/>
    </source>
</evidence>
<keyword evidence="15" id="KW-1185">Reference proteome</keyword>
<feature type="binding site" description="axial binding residue" evidence="13">
    <location>
        <position position="449"/>
    </location>
    <ligand>
        <name>heme</name>
        <dbReference type="ChEBI" id="CHEBI:30413"/>
    </ligand>
    <ligandPart>
        <name>Fe</name>
        <dbReference type="ChEBI" id="CHEBI:18248"/>
    </ligandPart>
</feature>
<name>A0A0B2V5N3_TOXCA</name>
<keyword evidence="12" id="KW-0472">Membrane</keyword>
<dbReference type="PANTHER" id="PTHR24300">
    <property type="entry name" value="CYTOCHROME P450 508A4-RELATED"/>
    <property type="match status" value="1"/>
</dbReference>
<dbReference type="Pfam" id="PF00067">
    <property type="entry name" value="p450"/>
    <property type="match status" value="1"/>
</dbReference>
<dbReference type="PRINTS" id="PR00463">
    <property type="entry name" value="EP450I"/>
</dbReference>
<dbReference type="GO" id="GO:0005506">
    <property type="term" value="F:iron ion binding"/>
    <property type="evidence" value="ECO:0007669"/>
    <property type="project" value="InterPro"/>
</dbReference>
<dbReference type="Gene3D" id="1.10.630.10">
    <property type="entry name" value="Cytochrome P450"/>
    <property type="match status" value="1"/>
</dbReference>
<dbReference type="InterPro" id="IPR002401">
    <property type="entry name" value="Cyt_P450_E_grp-I"/>
</dbReference>
<dbReference type="InterPro" id="IPR050182">
    <property type="entry name" value="Cytochrome_P450_fam2"/>
</dbReference>
<dbReference type="InterPro" id="IPR036396">
    <property type="entry name" value="Cyt_P450_sf"/>
</dbReference>
<keyword evidence="8" id="KW-0492">Microsome</keyword>
<comment type="subcellular location">
    <subcellularLocation>
        <location evidence="3">Endoplasmic reticulum membrane</location>
        <topology evidence="3">Peripheral membrane protein</topology>
    </subcellularLocation>
    <subcellularLocation>
        <location evidence="2">Microsome membrane</location>
        <topology evidence="2">Peripheral membrane protein</topology>
    </subcellularLocation>
</comment>
<dbReference type="InterPro" id="IPR001128">
    <property type="entry name" value="Cyt_P450"/>
</dbReference>
<evidence type="ECO:0000256" key="9">
    <source>
        <dbReference type="ARBA" id="ARBA00023002"/>
    </source>
</evidence>
<dbReference type="Proteomes" id="UP000031036">
    <property type="component" value="Unassembled WGS sequence"/>
</dbReference>
<organism evidence="14 15">
    <name type="scientific">Toxocara canis</name>
    <name type="common">Canine roundworm</name>
    <dbReference type="NCBI Taxonomy" id="6265"/>
    <lineage>
        <taxon>Eukaryota</taxon>
        <taxon>Metazoa</taxon>
        <taxon>Ecdysozoa</taxon>
        <taxon>Nematoda</taxon>
        <taxon>Chromadorea</taxon>
        <taxon>Rhabditida</taxon>
        <taxon>Spirurina</taxon>
        <taxon>Ascaridomorpha</taxon>
        <taxon>Ascaridoidea</taxon>
        <taxon>Toxocaridae</taxon>
        <taxon>Toxocara</taxon>
    </lineage>
</organism>
<evidence type="ECO:0000256" key="3">
    <source>
        <dbReference type="ARBA" id="ARBA00004406"/>
    </source>
</evidence>
<protein>
    <submittedName>
        <fullName evidence="14">Cytochrome P450 1A1</fullName>
    </submittedName>
</protein>
<evidence type="ECO:0000256" key="2">
    <source>
        <dbReference type="ARBA" id="ARBA00004174"/>
    </source>
</evidence>
<keyword evidence="6 13" id="KW-0479">Metal-binding</keyword>
<dbReference type="GO" id="GO:0006805">
    <property type="term" value="P:xenobiotic metabolic process"/>
    <property type="evidence" value="ECO:0007669"/>
    <property type="project" value="TreeGrafter"/>
</dbReference>
<comment type="caution">
    <text evidence="14">The sequence shown here is derived from an EMBL/GenBank/DDBJ whole genome shotgun (WGS) entry which is preliminary data.</text>
</comment>
<evidence type="ECO:0000256" key="5">
    <source>
        <dbReference type="ARBA" id="ARBA00022617"/>
    </source>
</evidence>
<gene>
    <name evidence="14" type="primary">CYP1A1</name>
    <name evidence="14" type="ORF">Tcan_11230</name>
</gene>
<evidence type="ECO:0000256" key="4">
    <source>
        <dbReference type="ARBA" id="ARBA00010617"/>
    </source>
</evidence>
<dbReference type="GO" id="GO:0008395">
    <property type="term" value="F:steroid hydroxylase activity"/>
    <property type="evidence" value="ECO:0007669"/>
    <property type="project" value="TreeGrafter"/>
</dbReference>
<accession>A0A0B2V5N3</accession>
<dbReference type="FunFam" id="1.10.630.10:FF:000238">
    <property type="entry name" value="Cytochrome P450 2A6"/>
    <property type="match status" value="1"/>
</dbReference>
<keyword evidence="10 13" id="KW-0408">Iron</keyword>
<evidence type="ECO:0000313" key="15">
    <source>
        <dbReference type="Proteomes" id="UP000031036"/>
    </source>
</evidence>
<dbReference type="OrthoDB" id="1055148at2759"/>
<evidence type="ECO:0000256" key="8">
    <source>
        <dbReference type="ARBA" id="ARBA00022848"/>
    </source>
</evidence>
<dbReference type="GO" id="GO:0016712">
    <property type="term" value="F:oxidoreductase activity, acting on paired donors, with incorporation or reduction of molecular oxygen, reduced flavin or flavoprotein as one donor, and incorporation of one atom of oxygen"/>
    <property type="evidence" value="ECO:0007669"/>
    <property type="project" value="TreeGrafter"/>
</dbReference>
<comment type="similarity">
    <text evidence="4">Belongs to the cytochrome P450 family.</text>
</comment>
<evidence type="ECO:0000256" key="11">
    <source>
        <dbReference type="ARBA" id="ARBA00023033"/>
    </source>
</evidence>
<dbReference type="STRING" id="6265.A0A0B2V5N3"/>
<keyword evidence="9" id="KW-0560">Oxidoreductase</keyword>
<dbReference type="GO" id="GO:0006082">
    <property type="term" value="P:organic acid metabolic process"/>
    <property type="evidence" value="ECO:0007669"/>
    <property type="project" value="TreeGrafter"/>
</dbReference>
<dbReference type="AlphaFoldDB" id="A0A0B2V5N3"/>
<dbReference type="OMA" id="IQTECNT"/>
<sequence>MMLVLVLLFAVYFLWRILTYRPDEKSLRLPPCPFGWLPIIGHLWRLDAIKPFETIDFWSREYGDVFSIFFGSQRVIVISRARLMREAFLRQADNFSGRPKLFVHESCWGRGQIISDGAENAEMRKFLCSCLRQKNGNAPNGIEVVLHREIAYMNQLIDEKIQRGKNHIDIEETVFYVVGNVLTSFLLGRSYPHGSKEFKQNSAWLQRTLDLMHRSAPLTFLPWLRYMPPDGFGYWKMKRQAAAVHKMMKDELLQRIGIHDYKNESRDDLTSLLLRKMEEVRSNDSATEIEKRNFCEDKIAMLMTELFFAGIQTECNTFGWAFLYFVEYPDVQEKCRQQILNKFGRQSVVRWRNRIELPYVEATVMEVQRCANIAPFSVFHRNYHETTLDGYYIPANSFVMMNLYSTLVDPNCFQDPYAFKPERFLNHTGELSFEKMHGLYPYGLGRRICMGENIARCELFTVICALLQRYRFRKIPGKRYSLEKKMKLTIHPDKYKLLVEPL</sequence>
<evidence type="ECO:0000256" key="10">
    <source>
        <dbReference type="ARBA" id="ARBA00023004"/>
    </source>
</evidence>
<dbReference type="PRINTS" id="PR00385">
    <property type="entry name" value="P450"/>
</dbReference>
<dbReference type="GO" id="GO:0020037">
    <property type="term" value="F:heme binding"/>
    <property type="evidence" value="ECO:0007669"/>
    <property type="project" value="InterPro"/>
</dbReference>
<dbReference type="EMBL" id="JPKZ01002429">
    <property type="protein sequence ID" value="KHN76819.1"/>
    <property type="molecule type" value="Genomic_DNA"/>
</dbReference>
<proteinExistence type="inferred from homology"/>
<keyword evidence="11" id="KW-0503">Monooxygenase</keyword>
<evidence type="ECO:0000256" key="13">
    <source>
        <dbReference type="PIRSR" id="PIRSR602401-1"/>
    </source>
</evidence>
<reference evidence="14 15" key="1">
    <citation type="submission" date="2014-11" db="EMBL/GenBank/DDBJ databases">
        <title>Genetic blueprint of the zoonotic pathogen Toxocara canis.</title>
        <authorList>
            <person name="Zhu X.-Q."/>
            <person name="Korhonen P.K."/>
            <person name="Cai H."/>
            <person name="Young N.D."/>
            <person name="Nejsum P."/>
            <person name="von Samson-Himmelstjerna G."/>
            <person name="Boag P.R."/>
            <person name="Tan P."/>
            <person name="Li Q."/>
            <person name="Min J."/>
            <person name="Yang Y."/>
            <person name="Wang X."/>
            <person name="Fang X."/>
            <person name="Hall R.S."/>
            <person name="Hofmann A."/>
            <person name="Sternberg P.W."/>
            <person name="Jex A.R."/>
            <person name="Gasser R.B."/>
        </authorList>
    </citation>
    <scope>NUCLEOTIDE SEQUENCE [LARGE SCALE GENOMIC DNA]</scope>
    <source>
        <strain evidence="14">PN_DK_2014</strain>
    </source>
</reference>
<keyword evidence="5 13" id="KW-0349">Heme</keyword>
<dbReference type="PANTHER" id="PTHR24300:SF403">
    <property type="entry name" value="CYTOCHROME P450 306A1"/>
    <property type="match status" value="1"/>
</dbReference>
<evidence type="ECO:0000256" key="1">
    <source>
        <dbReference type="ARBA" id="ARBA00001971"/>
    </source>
</evidence>
<evidence type="ECO:0000313" key="14">
    <source>
        <dbReference type="EMBL" id="KHN76819.1"/>
    </source>
</evidence>
<evidence type="ECO:0000256" key="7">
    <source>
        <dbReference type="ARBA" id="ARBA00022824"/>
    </source>
</evidence>
<dbReference type="GO" id="GO:0005789">
    <property type="term" value="C:endoplasmic reticulum membrane"/>
    <property type="evidence" value="ECO:0007669"/>
    <property type="project" value="UniProtKB-SubCell"/>
</dbReference>
<dbReference type="SUPFAM" id="SSF48264">
    <property type="entry name" value="Cytochrome P450"/>
    <property type="match status" value="1"/>
</dbReference>